<dbReference type="PANTHER" id="PTHR30273">
    <property type="entry name" value="PERIPLASMIC SIGNAL SENSOR AND SIGMA FACTOR ACTIVATOR FECR-RELATED"/>
    <property type="match status" value="1"/>
</dbReference>
<dbReference type="InterPro" id="IPR032508">
    <property type="entry name" value="FecR_C"/>
</dbReference>
<evidence type="ECO:0000313" key="3">
    <source>
        <dbReference type="EMBL" id="XAO75714.1"/>
    </source>
</evidence>
<dbReference type="AlphaFoldDB" id="A0AAU6WTD5"/>
<accession>A0AAU6WTD5</accession>
<dbReference type="InterPro" id="IPR006860">
    <property type="entry name" value="FecR"/>
</dbReference>
<dbReference type="PANTHER" id="PTHR30273:SF2">
    <property type="entry name" value="PROTEIN FECR"/>
    <property type="match status" value="1"/>
</dbReference>
<feature type="domain" description="FecR protein" evidence="1">
    <location>
        <begin position="51"/>
        <end position="143"/>
    </location>
</feature>
<dbReference type="GO" id="GO:0016989">
    <property type="term" value="F:sigma factor antagonist activity"/>
    <property type="evidence" value="ECO:0007669"/>
    <property type="project" value="TreeGrafter"/>
</dbReference>
<dbReference type="Gene3D" id="3.55.50.30">
    <property type="match status" value="1"/>
</dbReference>
<name>A0AAU6WTD5_9FLAO</name>
<reference evidence="3 4" key="1">
    <citation type="submission" date="2024-04" db="EMBL/GenBank/DDBJ databases">
        <title>Genome sequencing and assembly of rice foliar adapted Chryseobacterium endophyticum OsEnb-ALM-A6.</title>
        <authorList>
            <person name="Kumar S."/>
            <person name="Javed M."/>
            <person name="Chouhan V."/>
            <person name="Charishma K."/>
            <person name="Patel A."/>
            <person name="Kumar M."/>
            <person name="Sahu K.P."/>
            <person name="Kumar A."/>
        </authorList>
    </citation>
    <scope>NUCLEOTIDE SEQUENCE [LARGE SCALE GENOMIC DNA]</scope>
    <source>
        <strain evidence="3 4">OsEnb-ALM-A6</strain>
    </source>
</reference>
<dbReference type="Pfam" id="PF16344">
    <property type="entry name" value="FecR_C"/>
    <property type="match status" value="1"/>
</dbReference>
<dbReference type="Pfam" id="PF04773">
    <property type="entry name" value="FecR"/>
    <property type="match status" value="1"/>
</dbReference>
<sequence>MAQHRTGNPRPGETRAKYILGRSCSYSIAGVSLFYQTTLSYRRNKADMLVLKTGNETKTYRLADGSTVTMQPYSKLVMDPNRFGKNERPVEFEGKAFFSIAKDKARPFRIDAHGFKVQVLGTQFLLDQQSADKSVVLKEGKVKIEQKGKITYLLQGETWVNDISGMEHHYYSPSKVKTFAFDGQDYEEVIRLLEETYHVQIQYPDQYRKQKIQGSFTGNLKEVIAIVSYPFNLKAVNSNDQHIILK</sequence>
<evidence type="ECO:0000313" key="4">
    <source>
        <dbReference type="Proteomes" id="UP001463665"/>
    </source>
</evidence>
<feature type="domain" description="Protein FecR C-terminal" evidence="2">
    <location>
        <begin position="179"/>
        <end position="242"/>
    </location>
</feature>
<dbReference type="EMBL" id="CP154834">
    <property type="protein sequence ID" value="XAO75714.1"/>
    <property type="molecule type" value="Genomic_DNA"/>
</dbReference>
<proteinExistence type="predicted"/>
<protein>
    <submittedName>
        <fullName evidence="3">FecR family protein</fullName>
    </submittedName>
</protein>
<evidence type="ECO:0000259" key="1">
    <source>
        <dbReference type="Pfam" id="PF04773"/>
    </source>
</evidence>
<dbReference type="RefSeq" id="WP_345767309.1">
    <property type="nucleotide sequence ID" value="NZ_CP154834.1"/>
</dbReference>
<keyword evidence="4" id="KW-1185">Reference proteome</keyword>
<gene>
    <name evidence="3" type="ORF">AAFP95_07530</name>
</gene>
<dbReference type="Gene3D" id="2.60.120.1440">
    <property type="match status" value="1"/>
</dbReference>
<dbReference type="Proteomes" id="UP001463665">
    <property type="component" value="Chromosome"/>
</dbReference>
<organism evidence="3 4">
    <name type="scientific">Chryseobacterium endophyticum</name>
    <dbReference type="NCBI Taxonomy" id="1854762"/>
    <lineage>
        <taxon>Bacteria</taxon>
        <taxon>Pseudomonadati</taxon>
        <taxon>Bacteroidota</taxon>
        <taxon>Flavobacteriia</taxon>
        <taxon>Flavobacteriales</taxon>
        <taxon>Weeksellaceae</taxon>
        <taxon>Chryseobacterium group</taxon>
        <taxon>Chryseobacterium</taxon>
    </lineage>
</organism>
<evidence type="ECO:0000259" key="2">
    <source>
        <dbReference type="Pfam" id="PF16344"/>
    </source>
</evidence>
<dbReference type="InterPro" id="IPR012373">
    <property type="entry name" value="Ferrdict_sens_TM"/>
</dbReference>